<organism evidence="3 4">
    <name type="scientific">Paenibacillus mellifer</name>
    <dbReference type="NCBI Taxonomy" id="2937794"/>
    <lineage>
        <taxon>Bacteria</taxon>
        <taxon>Bacillati</taxon>
        <taxon>Bacillota</taxon>
        <taxon>Bacilli</taxon>
        <taxon>Bacillales</taxon>
        <taxon>Paenibacillaceae</taxon>
        <taxon>Paenibacillus</taxon>
    </lineage>
</organism>
<dbReference type="EMBL" id="JALPRK010000029">
    <property type="protein sequence ID" value="MCK8489782.1"/>
    <property type="molecule type" value="Genomic_DNA"/>
</dbReference>
<keyword evidence="1" id="KW-0812">Transmembrane</keyword>
<feature type="transmembrane region" description="Helical" evidence="1">
    <location>
        <begin position="18"/>
        <end position="37"/>
    </location>
</feature>
<protein>
    <submittedName>
        <fullName evidence="3">Peptidyl-prolyl cis-trans isomerase</fullName>
    </submittedName>
</protein>
<evidence type="ECO:0000313" key="4">
    <source>
        <dbReference type="Proteomes" id="UP001139534"/>
    </source>
</evidence>
<evidence type="ECO:0000313" key="3">
    <source>
        <dbReference type="EMBL" id="MCK8489782.1"/>
    </source>
</evidence>
<accession>A0A9X2BSE0</accession>
<dbReference type="Proteomes" id="UP001139534">
    <property type="component" value="Unassembled WGS sequence"/>
</dbReference>
<sequence>MRKRTETSKKIKGWRRGWLLSGLIVVAGILLVGYILARGSDEEVAKVGGYAVTEQEIAFHMDRLKSAVQNEFHVKSQVTLGRGDWTQPVGDLTPLRVLQERALEQAMQDKVVFILAQAQGLLDSPDFDALTASMEAENREREAAIRRGEVVYGLTRFTLEPYYAHRLASLETELKQKLSQYPEDPLYLERGDVESYYESHASEWSANATSYEVTQLILPVPQEGKKAAAHALAEPTTQQAGLEEIASRFEEAITQTETLTEESGSQANSPAHQVILQLRDMEPSELTAPVEVGEGFVVYRLDEVKVDEQKALQRYEYQIKQQLLEERFEAYVEQYRGELPVQVNREMLAKVTIPGI</sequence>
<keyword evidence="4" id="KW-1185">Reference proteome</keyword>
<gene>
    <name evidence="3" type="ORF">M0651_21665</name>
</gene>
<keyword evidence="3" id="KW-0413">Isomerase</keyword>
<evidence type="ECO:0000259" key="2">
    <source>
        <dbReference type="Pfam" id="PF13145"/>
    </source>
</evidence>
<evidence type="ECO:0000256" key="1">
    <source>
        <dbReference type="SAM" id="Phobius"/>
    </source>
</evidence>
<feature type="domain" description="PpiC" evidence="2">
    <location>
        <begin position="192"/>
        <end position="312"/>
    </location>
</feature>
<dbReference type="AlphaFoldDB" id="A0A9X2BSE0"/>
<dbReference type="Gene3D" id="3.10.50.40">
    <property type="match status" value="1"/>
</dbReference>
<dbReference type="InterPro" id="IPR046357">
    <property type="entry name" value="PPIase_dom_sf"/>
</dbReference>
<dbReference type="Pfam" id="PF13145">
    <property type="entry name" value="Rotamase_2"/>
    <property type="match status" value="1"/>
</dbReference>
<proteinExistence type="predicted"/>
<dbReference type="InterPro" id="IPR000297">
    <property type="entry name" value="PPIase_PpiC"/>
</dbReference>
<comment type="caution">
    <text evidence="3">The sequence shown here is derived from an EMBL/GenBank/DDBJ whole genome shotgun (WGS) entry which is preliminary data.</text>
</comment>
<dbReference type="InterPro" id="IPR027304">
    <property type="entry name" value="Trigger_fact/SurA_dom_sf"/>
</dbReference>
<dbReference type="RefSeq" id="WP_248553767.1">
    <property type="nucleotide sequence ID" value="NZ_JALPRK010000029.1"/>
</dbReference>
<keyword evidence="1" id="KW-1133">Transmembrane helix</keyword>
<keyword evidence="1" id="KW-0472">Membrane</keyword>
<dbReference type="GO" id="GO:0003755">
    <property type="term" value="F:peptidyl-prolyl cis-trans isomerase activity"/>
    <property type="evidence" value="ECO:0007669"/>
    <property type="project" value="InterPro"/>
</dbReference>
<dbReference type="Gene3D" id="1.10.4030.10">
    <property type="entry name" value="Porin chaperone SurA, peptide-binding domain"/>
    <property type="match status" value="1"/>
</dbReference>
<name>A0A9X2BSE0_9BACL</name>
<reference evidence="3" key="1">
    <citation type="submission" date="2022-04" db="EMBL/GenBank/DDBJ databases">
        <authorList>
            <person name="Seo M.-J."/>
        </authorList>
    </citation>
    <scope>NUCLEOTIDE SEQUENCE</scope>
    <source>
        <strain evidence="3">MBLB2552</strain>
    </source>
</reference>
<dbReference type="SUPFAM" id="SSF109998">
    <property type="entry name" value="Triger factor/SurA peptide-binding domain-like"/>
    <property type="match status" value="1"/>
</dbReference>